<accession>A0A087LY79</accession>
<dbReference type="RefSeq" id="WP_035086042.1">
    <property type="nucleotide sequence ID" value="NZ_JQGC01000022.1"/>
</dbReference>
<evidence type="ECO:0000313" key="6">
    <source>
        <dbReference type="Proteomes" id="UP000028981"/>
    </source>
</evidence>
<feature type="domain" description="Nudix hydrolase" evidence="4">
    <location>
        <begin position="8"/>
        <end position="136"/>
    </location>
</feature>
<comment type="similarity">
    <text evidence="3">Belongs to the Nudix hydrolase family.</text>
</comment>
<evidence type="ECO:0000256" key="2">
    <source>
        <dbReference type="ARBA" id="ARBA00022801"/>
    </source>
</evidence>
<reference evidence="5 6" key="1">
    <citation type="submission" date="2014-08" db="EMBL/GenBank/DDBJ databases">
        <authorList>
            <person name="Hassan Y.I."/>
            <person name="Lepp D."/>
            <person name="Zhou T."/>
        </authorList>
    </citation>
    <scope>NUCLEOTIDE SEQUENCE [LARGE SCALE GENOMIC DNA]</scope>
    <source>
        <strain evidence="5 6">IFO13584</strain>
    </source>
</reference>
<evidence type="ECO:0000256" key="3">
    <source>
        <dbReference type="RuleBase" id="RU003476"/>
    </source>
</evidence>
<name>A0A087LY79_9HYPH</name>
<dbReference type="Gene3D" id="3.90.79.10">
    <property type="entry name" value="Nucleoside Triphosphate Pyrophosphohydrolase"/>
    <property type="match status" value="1"/>
</dbReference>
<dbReference type="GO" id="GO:0016787">
    <property type="term" value="F:hydrolase activity"/>
    <property type="evidence" value="ECO:0007669"/>
    <property type="project" value="UniProtKB-KW"/>
</dbReference>
<comment type="cofactor">
    <cofactor evidence="1">
        <name>Mg(2+)</name>
        <dbReference type="ChEBI" id="CHEBI:18420"/>
    </cofactor>
</comment>
<dbReference type="PROSITE" id="PS00893">
    <property type="entry name" value="NUDIX_BOX"/>
    <property type="match status" value="1"/>
</dbReference>
<dbReference type="PRINTS" id="PR00502">
    <property type="entry name" value="NUDIXFAMILY"/>
</dbReference>
<evidence type="ECO:0000256" key="1">
    <source>
        <dbReference type="ARBA" id="ARBA00001946"/>
    </source>
</evidence>
<dbReference type="Proteomes" id="UP000028981">
    <property type="component" value="Unassembled WGS sequence"/>
</dbReference>
<dbReference type="Pfam" id="PF00293">
    <property type="entry name" value="NUDIX"/>
    <property type="match status" value="1"/>
</dbReference>
<protein>
    <recommendedName>
        <fullName evidence="4">Nudix hydrolase domain-containing protein</fullName>
    </recommendedName>
</protein>
<organism evidence="5 6">
    <name type="scientific">Devosia riboflavina</name>
    <dbReference type="NCBI Taxonomy" id="46914"/>
    <lineage>
        <taxon>Bacteria</taxon>
        <taxon>Pseudomonadati</taxon>
        <taxon>Pseudomonadota</taxon>
        <taxon>Alphaproteobacteria</taxon>
        <taxon>Hyphomicrobiales</taxon>
        <taxon>Devosiaceae</taxon>
        <taxon>Devosia</taxon>
    </lineage>
</organism>
<sequence>MPPAENPPREIHIAACVIERADGMIALVRKRGTSAFMQPGGKLEPGEAAADAVLREVEEELGIRLTRPLESIGRFSATAANEPDTLVFADVFWCRCDEALVVQAEIEELRWIDPTAPGDITLALLTSDHILPALLHRRQG</sequence>
<dbReference type="PANTHER" id="PTHR43046">
    <property type="entry name" value="GDP-MANNOSE MANNOSYL HYDROLASE"/>
    <property type="match status" value="1"/>
</dbReference>
<dbReference type="InterPro" id="IPR015797">
    <property type="entry name" value="NUDIX_hydrolase-like_dom_sf"/>
</dbReference>
<evidence type="ECO:0000313" key="5">
    <source>
        <dbReference type="EMBL" id="KFL29582.1"/>
    </source>
</evidence>
<dbReference type="SUPFAM" id="SSF55811">
    <property type="entry name" value="Nudix"/>
    <property type="match status" value="1"/>
</dbReference>
<dbReference type="STRING" id="46914.JP75_19660"/>
<dbReference type="InterPro" id="IPR020476">
    <property type="entry name" value="Nudix_hydrolase"/>
</dbReference>
<dbReference type="InterPro" id="IPR000086">
    <property type="entry name" value="NUDIX_hydrolase_dom"/>
</dbReference>
<dbReference type="EMBL" id="JQGC01000022">
    <property type="protein sequence ID" value="KFL29582.1"/>
    <property type="molecule type" value="Genomic_DNA"/>
</dbReference>
<proteinExistence type="inferred from homology"/>
<gene>
    <name evidence="5" type="ORF">JP75_19660</name>
</gene>
<dbReference type="OrthoDB" id="9801098at2"/>
<keyword evidence="6" id="KW-1185">Reference proteome</keyword>
<dbReference type="PROSITE" id="PS51462">
    <property type="entry name" value="NUDIX"/>
    <property type="match status" value="1"/>
</dbReference>
<evidence type="ECO:0000259" key="4">
    <source>
        <dbReference type="PROSITE" id="PS51462"/>
    </source>
</evidence>
<keyword evidence="2 3" id="KW-0378">Hydrolase</keyword>
<dbReference type="PANTHER" id="PTHR43046:SF2">
    <property type="entry name" value="8-OXO-DGTP DIPHOSPHATASE-RELATED"/>
    <property type="match status" value="1"/>
</dbReference>
<dbReference type="AlphaFoldDB" id="A0A087LY79"/>
<dbReference type="InterPro" id="IPR020084">
    <property type="entry name" value="NUDIX_hydrolase_CS"/>
</dbReference>
<dbReference type="CDD" id="cd04690">
    <property type="entry name" value="NUDIX_Hydrolase"/>
    <property type="match status" value="1"/>
</dbReference>
<comment type="caution">
    <text evidence="5">The sequence shown here is derived from an EMBL/GenBank/DDBJ whole genome shotgun (WGS) entry which is preliminary data.</text>
</comment>